<gene>
    <name evidence="1" type="ORF">ACFSYJ_11985</name>
</gene>
<organism evidence="1 2">
    <name type="scientific">Amycolatopsis samaneae</name>
    <dbReference type="NCBI Taxonomy" id="664691"/>
    <lineage>
        <taxon>Bacteria</taxon>
        <taxon>Bacillati</taxon>
        <taxon>Actinomycetota</taxon>
        <taxon>Actinomycetes</taxon>
        <taxon>Pseudonocardiales</taxon>
        <taxon>Pseudonocardiaceae</taxon>
        <taxon>Amycolatopsis</taxon>
    </lineage>
</organism>
<comment type="caution">
    <text evidence="1">The sequence shown here is derived from an EMBL/GenBank/DDBJ whole genome shotgun (WGS) entry which is preliminary data.</text>
</comment>
<protein>
    <submittedName>
        <fullName evidence="1">DUF6204 family protein</fullName>
    </submittedName>
</protein>
<dbReference type="RefSeq" id="WP_345396338.1">
    <property type="nucleotide sequence ID" value="NZ_BAABHG010000008.1"/>
</dbReference>
<dbReference type="Proteomes" id="UP001597419">
    <property type="component" value="Unassembled WGS sequence"/>
</dbReference>
<proteinExistence type="predicted"/>
<evidence type="ECO:0000313" key="1">
    <source>
        <dbReference type="EMBL" id="MFD2459324.1"/>
    </source>
</evidence>
<dbReference type="InterPro" id="IPR045778">
    <property type="entry name" value="DUF6204"/>
</dbReference>
<reference evidence="2" key="1">
    <citation type="journal article" date="2019" name="Int. J. Syst. Evol. Microbiol.">
        <title>The Global Catalogue of Microorganisms (GCM) 10K type strain sequencing project: providing services to taxonomists for standard genome sequencing and annotation.</title>
        <authorList>
            <consortium name="The Broad Institute Genomics Platform"/>
            <consortium name="The Broad Institute Genome Sequencing Center for Infectious Disease"/>
            <person name="Wu L."/>
            <person name="Ma J."/>
        </authorList>
    </citation>
    <scope>NUCLEOTIDE SEQUENCE [LARGE SCALE GENOMIC DNA]</scope>
    <source>
        <strain evidence="2">CGMCC 4.7643</strain>
    </source>
</reference>
<dbReference type="Pfam" id="PF19707">
    <property type="entry name" value="DUF6204"/>
    <property type="match status" value="1"/>
</dbReference>
<keyword evidence="2" id="KW-1185">Reference proteome</keyword>
<accession>A0ABW5GGK5</accession>
<evidence type="ECO:0000313" key="2">
    <source>
        <dbReference type="Proteomes" id="UP001597419"/>
    </source>
</evidence>
<sequence>MPTYRVIVRGKFDRPDEPTRARLLAAEQPEMAFTEAGSLSYNHHLASFGFRITVHVGPGEEAEREARDQAELRAMEVLEEHRYPYRDLESTATCMDDIKIKRRR</sequence>
<dbReference type="EMBL" id="JBHUKU010000006">
    <property type="protein sequence ID" value="MFD2459324.1"/>
    <property type="molecule type" value="Genomic_DNA"/>
</dbReference>
<name>A0ABW5GGK5_9PSEU</name>